<keyword evidence="13" id="KW-1185">Reference proteome</keyword>
<dbReference type="NCBIfam" id="TIGR00507">
    <property type="entry name" value="aroE"/>
    <property type="match status" value="1"/>
</dbReference>
<dbReference type="InterPro" id="IPR013708">
    <property type="entry name" value="Shikimate_DH-bd_N"/>
</dbReference>
<dbReference type="RefSeq" id="WP_186843163.1">
    <property type="nucleotide sequence ID" value="NZ_WJBC01000023.1"/>
</dbReference>
<dbReference type="Proteomes" id="UP000603234">
    <property type="component" value="Unassembled WGS sequence"/>
</dbReference>
<dbReference type="InterPro" id="IPR041121">
    <property type="entry name" value="SDH_C"/>
</dbReference>
<dbReference type="HAMAP" id="MF_00222">
    <property type="entry name" value="Shikimate_DH_AroE"/>
    <property type="match status" value="1"/>
</dbReference>
<evidence type="ECO:0000256" key="7">
    <source>
        <dbReference type="ARBA" id="ARBA00049442"/>
    </source>
</evidence>
<comment type="similarity">
    <text evidence="8">Belongs to the shikimate dehydrogenase family.</text>
</comment>
<dbReference type="GO" id="GO:0004764">
    <property type="term" value="F:shikimate 3-dehydrogenase (NADP+) activity"/>
    <property type="evidence" value="ECO:0007669"/>
    <property type="project" value="UniProtKB-EC"/>
</dbReference>
<dbReference type="InterPro" id="IPR036291">
    <property type="entry name" value="NAD(P)-bd_dom_sf"/>
</dbReference>
<reference evidence="12 13" key="1">
    <citation type="journal article" date="2020" name="mSystems">
        <title>Defining Genomic and Predicted Metabolic Features of the Acetobacterium Genus.</title>
        <authorList>
            <person name="Ross D.E."/>
            <person name="Marshall C.W."/>
            <person name="Gulliver D."/>
            <person name="May H.D."/>
            <person name="Norman R.S."/>
        </authorList>
    </citation>
    <scope>NUCLEOTIDE SEQUENCE [LARGE SCALE GENOMIC DNA]</scope>
    <source>
        <strain evidence="12 13">DSM 8238</strain>
    </source>
</reference>
<comment type="catalytic activity">
    <reaction evidence="7 8">
        <text>shikimate + NADP(+) = 3-dehydroshikimate + NADPH + H(+)</text>
        <dbReference type="Rhea" id="RHEA:17737"/>
        <dbReference type="ChEBI" id="CHEBI:15378"/>
        <dbReference type="ChEBI" id="CHEBI:16630"/>
        <dbReference type="ChEBI" id="CHEBI:36208"/>
        <dbReference type="ChEBI" id="CHEBI:57783"/>
        <dbReference type="ChEBI" id="CHEBI:58349"/>
        <dbReference type="EC" id="1.1.1.25"/>
    </reaction>
</comment>
<feature type="domain" description="Shikimate dehydrogenase substrate binding N-terminal" evidence="10">
    <location>
        <begin position="12"/>
        <end position="94"/>
    </location>
</feature>
<dbReference type="Pfam" id="PF18317">
    <property type="entry name" value="SDH_C"/>
    <property type="match status" value="1"/>
</dbReference>
<dbReference type="Pfam" id="PF01488">
    <property type="entry name" value="Shikimate_DH"/>
    <property type="match status" value="1"/>
</dbReference>
<evidence type="ECO:0000256" key="3">
    <source>
        <dbReference type="ARBA" id="ARBA00022605"/>
    </source>
</evidence>
<feature type="binding site" evidence="8">
    <location>
        <position position="259"/>
    </location>
    <ligand>
        <name>shikimate</name>
        <dbReference type="ChEBI" id="CHEBI:36208"/>
    </ligand>
</feature>
<dbReference type="PANTHER" id="PTHR21089">
    <property type="entry name" value="SHIKIMATE DEHYDROGENASE"/>
    <property type="match status" value="1"/>
</dbReference>
<evidence type="ECO:0000256" key="5">
    <source>
        <dbReference type="ARBA" id="ARBA00023002"/>
    </source>
</evidence>
<comment type="subunit">
    <text evidence="8">Homodimer.</text>
</comment>
<comment type="caution">
    <text evidence="8">Lacks conserved residue(s) required for the propagation of feature annotation.</text>
</comment>
<dbReference type="InterPro" id="IPR022893">
    <property type="entry name" value="Shikimate_DH_fam"/>
</dbReference>
<evidence type="ECO:0000313" key="12">
    <source>
        <dbReference type="EMBL" id="MBC3805278.1"/>
    </source>
</evidence>
<feature type="active site" description="Proton acceptor" evidence="8">
    <location>
        <position position="71"/>
    </location>
</feature>
<evidence type="ECO:0000256" key="1">
    <source>
        <dbReference type="ARBA" id="ARBA00004871"/>
    </source>
</evidence>
<feature type="domain" description="Quinate/shikimate 5-dehydrogenase/glutamyl-tRNA reductase" evidence="9">
    <location>
        <begin position="125"/>
        <end position="203"/>
    </location>
</feature>
<keyword evidence="4 8" id="KW-0521">NADP</keyword>
<proteinExistence type="inferred from homology"/>
<feature type="binding site" evidence="8">
    <location>
        <position position="67"/>
    </location>
    <ligand>
        <name>shikimate</name>
        <dbReference type="ChEBI" id="CHEBI:36208"/>
    </ligand>
</feature>
<dbReference type="PANTHER" id="PTHR21089:SF1">
    <property type="entry name" value="BIFUNCTIONAL 3-DEHYDROQUINATE DEHYDRATASE_SHIKIMATE DEHYDROGENASE, CHLOROPLASTIC"/>
    <property type="match status" value="1"/>
</dbReference>
<comment type="function">
    <text evidence="8">Involved in the biosynthesis of the chorismate, which leads to the biosynthesis of aromatic amino acids. Catalyzes the reversible NADPH linked reduction of 3-dehydroshikimate (DHSA) to yield shikimate (SA).</text>
</comment>
<evidence type="ECO:0000256" key="6">
    <source>
        <dbReference type="ARBA" id="ARBA00023141"/>
    </source>
</evidence>
<feature type="domain" description="SDH C-terminal" evidence="11">
    <location>
        <begin position="252"/>
        <end position="279"/>
    </location>
</feature>
<feature type="binding site" evidence="8">
    <location>
        <position position="92"/>
    </location>
    <ligand>
        <name>shikimate</name>
        <dbReference type="ChEBI" id="CHEBI:36208"/>
    </ligand>
</feature>
<dbReference type="InterPro" id="IPR011342">
    <property type="entry name" value="Shikimate_DH"/>
</dbReference>
<accession>A0ABR6WXC5</accession>
<protein>
    <recommendedName>
        <fullName evidence="2 8">Shikimate dehydrogenase (NADP(+))</fullName>
        <shortName evidence="8">SDH</shortName>
        <ecNumber evidence="2 8">1.1.1.25</ecNumber>
    </recommendedName>
</protein>
<evidence type="ECO:0000256" key="8">
    <source>
        <dbReference type="HAMAP-Rule" id="MF_00222"/>
    </source>
</evidence>
<gene>
    <name evidence="8 12" type="primary">aroE</name>
    <name evidence="12" type="ORF">GH808_12700</name>
</gene>
<evidence type="ECO:0000256" key="2">
    <source>
        <dbReference type="ARBA" id="ARBA00012962"/>
    </source>
</evidence>
<keyword evidence="3 8" id="KW-0028">Amino-acid biosynthesis</keyword>
<sequence length="286" mass="31647">MNITVNTKMYAVIGDPIAQSLSPKLHNGLFEANGIDAIYFPVEVKSENLEKLVQGFRLMNFGGFNITKPHKLDIMKYLDELDPLAQKIGAVNTVVYRDKKMIGYNTDGFGFIKSIEKKLGKKVKEELTILILGCGGAVKSVAMALADWGIKKVIIANRTLSKADELIEQINENWPGKAQAISMEESELKKVLPNADLIVNGTSLGMNDAPERTPIAKELLKKDVFVYDMIYSPPMTQLLKDAKAVGAQTENGLEMLLYQGLLAFELWTGIFPDPEIGKKLLEEGLK</sequence>
<evidence type="ECO:0000259" key="9">
    <source>
        <dbReference type="Pfam" id="PF01488"/>
    </source>
</evidence>
<feature type="binding site" evidence="8">
    <location>
        <position position="229"/>
    </location>
    <ligand>
        <name>NADP(+)</name>
        <dbReference type="ChEBI" id="CHEBI:58349"/>
    </ligand>
</feature>
<dbReference type="CDD" id="cd01065">
    <property type="entry name" value="NAD_bind_Shikimate_DH"/>
    <property type="match status" value="1"/>
</dbReference>
<feature type="binding site" evidence="8">
    <location>
        <position position="252"/>
    </location>
    <ligand>
        <name>NADP(+)</name>
        <dbReference type="ChEBI" id="CHEBI:58349"/>
    </ligand>
</feature>
<comment type="caution">
    <text evidence="12">The sequence shown here is derived from an EMBL/GenBank/DDBJ whole genome shotgun (WGS) entry which is preliminary data.</text>
</comment>
<feature type="binding site" evidence="8">
    <location>
        <position position="107"/>
    </location>
    <ligand>
        <name>shikimate</name>
        <dbReference type="ChEBI" id="CHEBI:36208"/>
    </ligand>
</feature>
<dbReference type="NCBIfam" id="NF001319">
    <property type="entry name" value="PRK00258.3-3"/>
    <property type="match status" value="1"/>
</dbReference>
<dbReference type="Gene3D" id="3.40.50.10860">
    <property type="entry name" value="Leucine Dehydrogenase, chain A, domain 1"/>
    <property type="match status" value="1"/>
</dbReference>
<dbReference type="Pfam" id="PF08501">
    <property type="entry name" value="Shikimate_dh_N"/>
    <property type="match status" value="1"/>
</dbReference>
<dbReference type="SUPFAM" id="SSF53223">
    <property type="entry name" value="Aminoacid dehydrogenase-like, N-terminal domain"/>
    <property type="match status" value="1"/>
</dbReference>
<feature type="binding site" evidence="8">
    <location>
        <begin position="20"/>
        <end position="22"/>
    </location>
    <ligand>
        <name>shikimate</name>
        <dbReference type="ChEBI" id="CHEBI:36208"/>
    </ligand>
</feature>
<feature type="binding site" evidence="8">
    <location>
        <position position="231"/>
    </location>
    <ligand>
        <name>shikimate</name>
        <dbReference type="ChEBI" id="CHEBI:36208"/>
    </ligand>
</feature>
<organism evidence="12 13">
    <name type="scientific">Acetobacterium fimetarium</name>
    <dbReference type="NCBI Taxonomy" id="52691"/>
    <lineage>
        <taxon>Bacteria</taxon>
        <taxon>Bacillati</taxon>
        <taxon>Bacillota</taxon>
        <taxon>Clostridia</taxon>
        <taxon>Eubacteriales</taxon>
        <taxon>Eubacteriaceae</taxon>
        <taxon>Acetobacterium</taxon>
    </lineage>
</organism>
<dbReference type="SUPFAM" id="SSF51735">
    <property type="entry name" value="NAD(P)-binding Rossmann-fold domains"/>
    <property type="match status" value="1"/>
</dbReference>
<evidence type="ECO:0000259" key="11">
    <source>
        <dbReference type="Pfam" id="PF18317"/>
    </source>
</evidence>
<dbReference type="InterPro" id="IPR046346">
    <property type="entry name" value="Aminoacid_DH-like_N_sf"/>
</dbReference>
<dbReference type="EC" id="1.1.1.25" evidence="2 8"/>
<name>A0ABR6WXC5_9FIRM</name>
<dbReference type="InterPro" id="IPR006151">
    <property type="entry name" value="Shikm_DH/Glu-tRNA_Rdtase"/>
</dbReference>
<comment type="pathway">
    <text evidence="1 8">Metabolic intermediate biosynthesis; chorismate biosynthesis; chorismate from D-erythrose 4-phosphate and phosphoenolpyruvate: step 4/7.</text>
</comment>
<evidence type="ECO:0000259" key="10">
    <source>
        <dbReference type="Pfam" id="PF08501"/>
    </source>
</evidence>
<dbReference type="EMBL" id="WJBC01000023">
    <property type="protein sequence ID" value="MBC3805278.1"/>
    <property type="molecule type" value="Genomic_DNA"/>
</dbReference>
<dbReference type="Gene3D" id="3.40.50.720">
    <property type="entry name" value="NAD(P)-binding Rossmann-like Domain"/>
    <property type="match status" value="1"/>
</dbReference>
<keyword evidence="5 8" id="KW-0560">Oxidoreductase</keyword>
<keyword evidence="6 8" id="KW-0057">Aromatic amino acid biosynthesis</keyword>
<feature type="binding site" evidence="8">
    <location>
        <begin position="157"/>
        <end position="162"/>
    </location>
    <ligand>
        <name>NADP(+)</name>
        <dbReference type="ChEBI" id="CHEBI:58349"/>
    </ligand>
</feature>
<evidence type="ECO:0000256" key="4">
    <source>
        <dbReference type="ARBA" id="ARBA00022857"/>
    </source>
</evidence>
<evidence type="ECO:0000313" key="13">
    <source>
        <dbReference type="Proteomes" id="UP000603234"/>
    </source>
</evidence>